<evidence type="ECO:0000256" key="2">
    <source>
        <dbReference type="ARBA" id="ARBA00023128"/>
    </source>
</evidence>
<dbReference type="SMART" id="SM01155">
    <property type="entry name" value="DUF1713"/>
    <property type="match status" value="1"/>
</dbReference>
<evidence type="ECO:0000256" key="1">
    <source>
        <dbReference type="ARBA" id="ARBA00004173"/>
    </source>
</evidence>
<dbReference type="AlphaFoldDB" id="A0A8H7GYV1"/>
<dbReference type="InterPro" id="IPR013177">
    <property type="entry name" value="Ribosomal_mS38_C"/>
</dbReference>
<dbReference type="PANTHER" id="PTHR32035">
    <property type="entry name" value="AURORA KINASE A-INTERACTING PROTEIN"/>
    <property type="match status" value="1"/>
</dbReference>
<evidence type="ECO:0000313" key="7">
    <source>
        <dbReference type="EMBL" id="KAF8004238.1"/>
    </source>
</evidence>
<sequence length="117" mass="13749">MFRIGLFHKFTVVAARLFATIPRNVTPLTSQLRVGNSISTTLTRLNALQEPFKRVQWTPMIGPVHKIEPIDSLAEEDVDNTLHMDSVLRKRRLKMKKHKLRKRRRLQRSLKRRLGKI</sequence>
<keyword evidence="5" id="KW-0732">Signal</keyword>
<dbReference type="OrthoDB" id="4088984at2759"/>
<dbReference type="Pfam" id="PF08213">
    <property type="entry name" value="COX24_C"/>
    <property type="match status" value="1"/>
</dbReference>
<keyword evidence="2" id="KW-0496">Mitochondrion</keyword>
<evidence type="ECO:0000256" key="3">
    <source>
        <dbReference type="ARBA" id="ARBA00035647"/>
    </source>
</evidence>
<dbReference type="GO" id="GO:0005739">
    <property type="term" value="C:mitochondrion"/>
    <property type="evidence" value="ECO:0007669"/>
    <property type="project" value="UniProtKB-SubCell"/>
</dbReference>
<evidence type="ECO:0000256" key="5">
    <source>
        <dbReference type="SAM" id="SignalP"/>
    </source>
</evidence>
<feature type="chain" id="PRO_5034535097" description="Small ribosomal subunit protein mS38" evidence="5">
    <location>
        <begin position="16"/>
        <end position="117"/>
    </location>
</feature>
<organism evidence="7 8">
    <name type="scientific">Metschnikowia pulcherrima</name>
    <dbReference type="NCBI Taxonomy" id="27326"/>
    <lineage>
        <taxon>Eukaryota</taxon>
        <taxon>Fungi</taxon>
        <taxon>Dikarya</taxon>
        <taxon>Ascomycota</taxon>
        <taxon>Saccharomycotina</taxon>
        <taxon>Pichiomycetes</taxon>
        <taxon>Metschnikowiaceae</taxon>
        <taxon>Metschnikowia</taxon>
    </lineage>
</organism>
<evidence type="ECO:0000256" key="4">
    <source>
        <dbReference type="ARBA" id="ARBA00035682"/>
    </source>
</evidence>
<dbReference type="EMBL" id="JACBPP010000002">
    <property type="protein sequence ID" value="KAF8004238.1"/>
    <property type="molecule type" value="Genomic_DNA"/>
</dbReference>
<reference evidence="7" key="1">
    <citation type="submission" date="2020-10" db="EMBL/GenBank/DDBJ databases">
        <title>The Whole-Genome Sequence of Metschnikowia persimmonesis, a Novel Endophytic Yeast Species Isolated from Medicinal Plant Diospyros kaki Thumb.</title>
        <authorList>
            <person name="Rahmat E."/>
            <person name="Kang Y."/>
        </authorList>
    </citation>
    <scope>NUCLEOTIDE SEQUENCE</scope>
    <source>
        <strain evidence="7">KIOM G15050</strain>
    </source>
</reference>
<proteinExistence type="inferred from homology"/>
<comment type="subcellular location">
    <subcellularLocation>
        <location evidence="1">Mitochondrion</location>
    </subcellularLocation>
</comment>
<accession>A0A8H7GYV1</accession>
<feature type="domain" description="Ribosomal protein mS38 C-terminal" evidence="6">
    <location>
        <begin position="83"/>
        <end position="116"/>
    </location>
</feature>
<dbReference type="Proteomes" id="UP000649328">
    <property type="component" value="Unassembled WGS sequence"/>
</dbReference>
<evidence type="ECO:0000259" key="6">
    <source>
        <dbReference type="SMART" id="SM01155"/>
    </source>
</evidence>
<evidence type="ECO:0000313" key="8">
    <source>
        <dbReference type="Proteomes" id="UP000649328"/>
    </source>
</evidence>
<name>A0A8H7GYV1_9ASCO</name>
<protein>
    <recommendedName>
        <fullName evidence="4">Small ribosomal subunit protein mS38</fullName>
    </recommendedName>
</protein>
<gene>
    <name evidence="7" type="ORF">HF325_001686</name>
</gene>
<comment type="similarity">
    <text evidence="3">Belongs to the mitochondrion-specific ribosomal protein mS38 family.</text>
</comment>
<keyword evidence="8" id="KW-1185">Reference proteome</keyword>
<feature type="signal peptide" evidence="5">
    <location>
        <begin position="1"/>
        <end position="15"/>
    </location>
</feature>
<comment type="caution">
    <text evidence="7">The sequence shown here is derived from an EMBL/GenBank/DDBJ whole genome shotgun (WGS) entry which is preliminary data.</text>
</comment>
<dbReference type="PANTHER" id="PTHR32035:SF3">
    <property type="entry name" value="SMALL RIBOSOMAL SUBUNIT PROTEIN MS38"/>
    <property type="match status" value="1"/>
</dbReference>